<protein>
    <submittedName>
        <fullName evidence="3">Uncharacterized protein</fullName>
    </submittedName>
</protein>
<dbReference type="AlphaFoldDB" id="A0A4S3KUI1"/>
<evidence type="ECO:0000313" key="3">
    <source>
        <dbReference type="EMBL" id="TCT00728.1"/>
    </source>
</evidence>
<dbReference type="RefSeq" id="WP_123520847.1">
    <property type="nucleotide sequence ID" value="NZ_JBHLWF010000013.1"/>
</dbReference>
<organism evidence="3 4">
    <name type="scientific">Pseudofulvimonas gallinarii</name>
    <dbReference type="NCBI Taxonomy" id="634155"/>
    <lineage>
        <taxon>Bacteria</taxon>
        <taxon>Pseudomonadati</taxon>
        <taxon>Pseudomonadota</taxon>
        <taxon>Gammaproteobacteria</taxon>
        <taxon>Lysobacterales</taxon>
        <taxon>Rhodanobacteraceae</taxon>
        <taxon>Pseudofulvimonas</taxon>
    </lineage>
</organism>
<evidence type="ECO:0000256" key="1">
    <source>
        <dbReference type="SAM" id="MobiDB-lite"/>
    </source>
</evidence>
<accession>A0A4S3KUI1</accession>
<evidence type="ECO:0000256" key="2">
    <source>
        <dbReference type="SAM" id="SignalP"/>
    </source>
</evidence>
<feature type="region of interest" description="Disordered" evidence="1">
    <location>
        <begin position="35"/>
        <end position="87"/>
    </location>
</feature>
<keyword evidence="4" id="KW-1185">Reference proteome</keyword>
<name>A0A4S3KUI1_9GAMM</name>
<feature type="signal peptide" evidence="2">
    <location>
        <begin position="1"/>
        <end position="24"/>
    </location>
</feature>
<evidence type="ECO:0000313" key="4">
    <source>
        <dbReference type="Proteomes" id="UP000294599"/>
    </source>
</evidence>
<dbReference type="EMBL" id="SMAF01000002">
    <property type="protein sequence ID" value="TCT00728.1"/>
    <property type="molecule type" value="Genomic_DNA"/>
</dbReference>
<comment type="caution">
    <text evidence="3">The sequence shown here is derived from an EMBL/GenBank/DDBJ whole genome shotgun (WGS) entry which is preliminary data.</text>
</comment>
<dbReference type="Proteomes" id="UP000294599">
    <property type="component" value="Unassembled WGS sequence"/>
</dbReference>
<proteinExistence type="predicted"/>
<reference evidence="3 4" key="1">
    <citation type="submission" date="2019-03" db="EMBL/GenBank/DDBJ databases">
        <title>Genomic Encyclopedia of Type Strains, Phase IV (KMG-IV): sequencing the most valuable type-strain genomes for metagenomic binning, comparative biology and taxonomic classification.</title>
        <authorList>
            <person name="Goeker M."/>
        </authorList>
    </citation>
    <scope>NUCLEOTIDE SEQUENCE [LARGE SCALE GENOMIC DNA]</scope>
    <source>
        <strain evidence="3 4">DSM 21944</strain>
    </source>
</reference>
<sequence length="87" mass="8942">MLRPFIHRLTLTAALLGTVLGAGALFDATVGNGAALASSPSAPPRHEAAPADVAEVAQAARQTSAAQGPNRRWPFFSFGTAGGKRSW</sequence>
<feature type="compositionally biased region" description="Low complexity" evidence="1">
    <location>
        <begin position="50"/>
        <end position="60"/>
    </location>
</feature>
<keyword evidence="2" id="KW-0732">Signal</keyword>
<feature type="chain" id="PRO_5030100268" evidence="2">
    <location>
        <begin position="25"/>
        <end position="87"/>
    </location>
</feature>
<gene>
    <name evidence="3" type="ORF">EDC25_10293</name>
</gene>